<organism evidence="2 3">
    <name type="scientific">Pristionchus mayeri</name>
    <dbReference type="NCBI Taxonomy" id="1317129"/>
    <lineage>
        <taxon>Eukaryota</taxon>
        <taxon>Metazoa</taxon>
        <taxon>Ecdysozoa</taxon>
        <taxon>Nematoda</taxon>
        <taxon>Chromadorea</taxon>
        <taxon>Rhabditida</taxon>
        <taxon>Rhabditina</taxon>
        <taxon>Diplogasteromorpha</taxon>
        <taxon>Diplogasteroidea</taxon>
        <taxon>Neodiplogasteridae</taxon>
        <taxon>Pristionchus</taxon>
    </lineage>
</organism>
<feature type="domain" description="C-type lectin" evidence="1">
    <location>
        <begin position="34"/>
        <end position="141"/>
    </location>
</feature>
<dbReference type="Pfam" id="PF00059">
    <property type="entry name" value="Lectin_C"/>
    <property type="match status" value="1"/>
</dbReference>
<name>A0AAN5I3T3_9BILA</name>
<accession>A0AAN5I3T3</accession>
<dbReference type="EMBL" id="BTRK01000005">
    <property type="protein sequence ID" value="GMR51027.1"/>
    <property type="molecule type" value="Genomic_DNA"/>
</dbReference>
<dbReference type="PROSITE" id="PS50041">
    <property type="entry name" value="C_TYPE_LECTIN_2"/>
    <property type="match status" value="1"/>
</dbReference>
<dbReference type="SMART" id="SM00034">
    <property type="entry name" value="CLECT"/>
    <property type="match status" value="1"/>
</dbReference>
<comment type="caution">
    <text evidence="2">The sequence shown here is derived from an EMBL/GenBank/DDBJ whole genome shotgun (WGS) entry which is preliminary data.</text>
</comment>
<evidence type="ECO:0000313" key="3">
    <source>
        <dbReference type="Proteomes" id="UP001328107"/>
    </source>
</evidence>
<dbReference type="InterPro" id="IPR016187">
    <property type="entry name" value="CTDL_fold"/>
</dbReference>
<gene>
    <name evidence="2" type="ORF">PMAYCL1PPCAC_21221</name>
</gene>
<sequence length="141" mass="15651">MKSIQLFCKANCFCRPDHNREAYAGHNADPAVKASGGCYHAVTTGVQYNNLKTKNCELEGGLIASVHDSEKNAFLSQLVQKATSGKTSYFWIGYTKSDAGWTWEDNSTNPYTHWDTDNGEPNPNSVAKCAYVHMTTSSLFW</sequence>
<dbReference type="SUPFAM" id="SSF56436">
    <property type="entry name" value="C-type lectin-like"/>
    <property type="match status" value="1"/>
</dbReference>
<evidence type="ECO:0000313" key="2">
    <source>
        <dbReference type="EMBL" id="GMR51027.1"/>
    </source>
</evidence>
<dbReference type="PANTHER" id="PTHR31024:SF3">
    <property type="entry name" value="C-TYPE LECTIN-RELATED"/>
    <property type="match status" value="1"/>
</dbReference>
<dbReference type="Gene3D" id="3.10.100.10">
    <property type="entry name" value="Mannose-Binding Protein A, subunit A"/>
    <property type="match status" value="1"/>
</dbReference>
<keyword evidence="3" id="KW-1185">Reference proteome</keyword>
<reference evidence="3" key="1">
    <citation type="submission" date="2022-10" db="EMBL/GenBank/DDBJ databases">
        <title>Genome assembly of Pristionchus species.</title>
        <authorList>
            <person name="Yoshida K."/>
            <person name="Sommer R.J."/>
        </authorList>
    </citation>
    <scope>NUCLEOTIDE SEQUENCE [LARGE SCALE GENOMIC DNA]</scope>
    <source>
        <strain evidence="3">RS5460</strain>
    </source>
</reference>
<feature type="non-terminal residue" evidence="2">
    <location>
        <position position="141"/>
    </location>
</feature>
<dbReference type="Proteomes" id="UP001328107">
    <property type="component" value="Unassembled WGS sequence"/>
</dbReference>
<protein>
    <recommendedName>
        <fullName evidence="1">C-type lectin domain-containing protein</fullName>
    </recommendedName>
</protein>
<proteinExistence type="predicted"/>
<evidence type="ECO:0000259" key="1">
    <source>
        <dbReference type="PROSITE" id="PS50041"/>
    </source>
</evidence>
<dbReference type="PANTHER" id="PTHR31024">
    <property type="entry name" value="C-TYPE LECTIN"/>
    <property type="match status" value="1"/>
</dbReference>
<dbReference type="CDD" id="cd00037">
    <property type="entry name" value="CLECT"/>
    <property type="match status" value="1"/>
</dbReference>
<dbReference type="InterPro" id="IPR001304">
    <property type="entry name" value="C-type_lectin-like"/>
</dbReference>
<dbReference type="AlphaFoldDB" id="A0AAN5I3T3"/>
<dbReference type="InterPro" id="IPR016186">
    <property type="entry name" value="C-type_lectin-like/link_sf"/>
</dbReference>